<protein>
    <submittedName>
        <fullName evidence="2">Uncharacterized protein</fullName>
    </submittedName>
</protein>
<feature type="region of interest" description="Disordered" evidence="1">
    <location>
        <begin position="91"/>
        <end position="112"/>
    </location>
</feature>
<proteinExistence type="predicted"/>
<dbReference type="Proteomes" id="UP001303889">
    <property type="component" value="Unassembled WGS sequence"/>
</dbReference>
<reference evidence="2" key="1">
    <citation type="journal article" date="2023" name="Mol. Phylogenet. Evol.">
        <title>Genome-scale phylogeny and comparative genomics of the fungal order Sordariales.</title>
        <authorList>
            <person name="Hensen N."/>
            <person name="Bonometti L."/>
            <person name="Westerberg I."/>
            <person name="Brannstrom I.O."/>
            <person name="Guillou S."/>
            <person name="Cros-Aarteil S."/>
            <person name="Calhoun S."/>
            <person name="Haridas S."/>
            <person name="Kuo A."/>
            <person name="Mondo S."/>
            <person name="Pangilinan J."/>
            <person name="Riley R."/>
            <person name="LaButti K."/>
            <person name="Andreopoulos B."/>
            <person name="Lipzen A."/>
            <person name="Chen C."/>
            <person name="Yan M."/>
            <person name="Daum C."/>
            <person name="Ng V."/>
            <person name="Clum A."/>
            <person name="Steindorff A."/>
            <person name="Ohm R.A."/>
            <person name="Martin F."/>
            <person name="Silar P."/>
            <person name="Natvig D.O."/>
            <person name="Lalanne C."/>
            <person name="Gautier V."/>
            <person name="Ament-Velasquez S.L."/>
            <person name="Kruys A."/>
            <person name="Hutchinson M.I."/>
            <person name="Powell A.J."/>
            <person name="Barry K."/>
            <person name="Miller A.N."/>
            <person name="Grigoriev I.V."/>
            <person name="Debuchy R."/>
            <person name="Gladieux P."/>
            <person name="Hiltunen Thoren M."/>
            <person name="Johannesson H."/>
        </authorList>
    </citation>
    <scope>NUCLEOTIDE SEQUENCE</scope>
    <source>
        <strain evidence="2">CBS 103.79</strain>
    </source>
</reference>
<evidence type="ECO:0000313" key="3">
    <source>
        <dbReference type="Proteomes" id="UP001303889"/>
    </source>
</evidence>
<dbReference type="AlphaFoldDB" id="A0AAN6RMW9"/>
<accession>A0AAN6RMW9</accession>
<evidence type="ECO:0000313" key="2">
    <source>
        <dbReference type="EMBL" id="KAK3896690.1"/>
    </source>
</evidence>
<comment type="caution">
    <text evidence="2">The sequence shown here is derived from an EMBL/GenBank/DDBJ whole genome shotgun (WGS) entry which is preliminary data.</text>
</comment>
<gene>
    <name evidence="2" type="ORF">C8A05DRAFT_20387</name>
</gene>
<reference evidence="2" key="2">
    <citation type="submission" date="2023-05" db="EMBL/GenBank/DDBJ databases">
        <authorList>
            <consortium name="Lawrence Berkeley National Laboratory"/>
            <person name="Steindorff A."/>
            <person name="Hensen N."/>
            <person name="Bonometti L."/>
            <person name="Westerberg I."/>
            <person name="Brannstrom I.O."/>
            <person name="Guillou S."/>
            <person name="Cros-Aarteil S."/>
            <person name="Calhoun S."/>
            <person name="Haridas S."/>
            <person name="Kuo A."/>
            <person name="Mondo S."/>
            <person name="Pangilinan J."/>
            <person name="Riley R."/>
            <person name="Labutti K."/>
            <person name="Andreopoulos B."/>
            <person name="Lipzen A."/>
            <person name="Chen C."/>
            <person name="Yanf M."/>
            <person name="Daum C."/>
            <person name="Ng V."/>
            <person name="Clum A."/>
            <person name="Ohm R."/>
            <person name="Martin F."/>
            <person name="Silar P."/>
            <person name="Natvig D."/>
            <person name="Lalanne C."/>
            <person name="Gautier V."/>
            <person name="Ament-Velasquez S.L."/>
            <person name="Kruys A."/>
            <person name="Hutchinson M.I."/>
            <person name="Powell A.J."/>
            <person name="Barry K."/>
            <person name="Miller A.N."/>
            <person name="Grigoriev I.V."/>
            <person name="Debuchy R."/>
            <person name="Gladieux P."/>
            <person name="Thoren M.H."/>
            <person name="Johannesson H."/>
        </authorList>
    </citation>
    <scope>NUCLEOTIDE SEQUENCE</scope>
    <source>
        <strain evidence="2">CBS 103.79</strain>
    </source>
</reference>
<sequence>MPTTWHRQTKHYYHVKCFAFMIDLASLLPQKFKLDVESGCWWGLMVEKWFEHSGRVDLDKIAKYLEDFDQFEAKQSEYNKWSETHASCTDQEAECRCPPRPDPPSEPELGDCTKEDGDACTLLDVLEHRFAMKRTGGEWEYDEGLI</sequence>
<name>A0AAN6RMW9_9PEZI</name>
<evidence type="ECO:0000256" key="1">
    <source>
        <dbReference type="SAM" id="MobiDB-lite"/>
    </source>
</evidence>
<keyword evidence="3" id="KW-1185">Reference proteome</keyword>
<dbReference type="EMBL" id="MU856450">
    <property type="protein sequence ID" value="KAK3896690.1"/>
    <property type="molecule type" value="Genomic_DNA"/>
</dbReference>
<organism evidence="2 3">
    <name type="scientific">Staphylotrichum tortipilum</name>
    <dbReference type="NCBI Taxonomy" id="2831512"/>
    <lineage>
        <taxon>Eukaryota</taxon>
        <taxon>Fungi</taxon>
        <taxon>Dikarya</taxon>
        <taxon>Ascomycota</taxon>
        <taxon>Pezizomycotina</taxon>
        <taxon>Sordariomycetes</taxon>
        <taxon>Sordariomycetidae</taxon>
        <taxon>Sordariales</taxon>
        <taxon>Chaetomiaceae</taxon>
        <taxon>Staphylotrichum</taxon>
    </lineage>
</organism>